<sequence>MAANKPAPSFDQLLQQSRKKRQAEILAQEIFGKARSRTPTGPRAKPAQPASLASRVGVAKQRPASLTRTQSAPAPRNARQPRATRPVQAADTSRLSNVTYAQPSSDLIGEPKSNGFGAVQEQGAAGFNVRGAAGGPHVVIAENFAPGTTAADIESVMLDVGGQMSDCKLVAAQPTVIAEMTFIERTGAETVIGTFNGKKADGRTLHVYWKSSGTGTFRGAKQQQPLDLPAPTEEDPIVVDDVMELDEHAQAREAEDRQREERRRGYNDSAGSFPAGPKADRGGYGDNYYNNQRRPQQSYSDGRQSYNGGGRGGRDRYDDGGRGRYRDNGNRGQSWRP</sequence>
<name>A0A1X7RNW5_ZYMT9</name>
<protein>
    <recommendedName>
        <fullName evidence="4">RRM domain-containing protein</fullName>
    </recommendedName>
</protein>
<dbReference type="AlphaFoldDB" id="A0A1X7RNW5"/>
<feature type="region of interest" description="Disordered" evidence="1">
    <location>
        <begin position="250"/>
        <end position="337"/>
    </location>
</feature>
<dbReference type="Proteomes" id="UP000215127">
    <property type="component" value="Chromosome 3"/>
</dbReference>
<proteinExistence type="predicted"/>
<organism evidence="2 3">
    <name type="scientific">Zymoseptoria tritici (strain ST99CH_3D7)</name>
    <dbReference type="NCBI Taxonomy" id="1276538"/>
    <lineage>
        <taxon>Eukaryota</taxon>
        <taxon>Fungi</taxon>
        <taxon>Dikarya</taxon>
        <taxon>Ascomycota</taxon>
        <taxon>Pezizomycotina</taxon>
        <taxon>Dothideomycetes</taxon>
        <taxon>Dothideomycetidae</taxon>
        <taxon>Mycosphaerellales</taxon>
        <taxon>Mycosphaerellaceae</taxon>
        <taxon>Zymoseptoria</taxon>
    </lineage>
</organism>
<gene>
    <name evidence="2" type="ORF">ZT3D7_G4239</name>
</gene>
<reference evidence="2 3" key="1">
    <citation type="submission" date="2016-06" db="EMBL/GenBank/DDBJ databases">
        <authorList>
            <person name="Kjaerup R.B."/>
            <person name="Dalgaard T.S."/>
            <person name="Juul-Madsen H.R."/>
        </authorList>
    </citation>
    <scope>NUCLEOTIDE SEQUENCE [LARGE SCALE GENOMIC DNA]</scope>
</reference>
<keyword evidence="3" id="KW-1185">Reference proteome</keyword>
<feature type="compositionally biased region" description="Polar residues" evidence="1">
    <location>
        <begin position="214"/>
        <end position="225"/>
    </location>
</feature>
<dbReference type="EMBL" id="LT853694">
    <property type="protein sequence ID" value="SMQ49088.1"/>
    <property type="molecule type" value="Genomic_DNA"/>
</dbReference>
<dbReference type="GO" id="GO:0003676">
    <property type="term" value="F:nucleic acid binding"/>
    <property type="evidence" value="ECO:0007669"/>
    <property type="project" value="InterPro"/>
</dbReference>
<feature type="compositionally biased region" description="Basic and acidic residues" evidence="1">
    <location>
        <begin position="250"/>
        <end position="266"/>
    </location>
</feature>
<accession>A0A1X7RNW5</accession>
<feature type="region of interest" description="Disordered" evidence="1">
    <location>
        <begin position="214"/>
        <end position="233"/>
    </location>
</feature>
<dbReference type="SUPFAM" id="SSF54928">
    <property type="entry name" value="RNA-binding domain, RBD"/>
    <property type="match status" value="1"/>
</dbReference>
<evidence type="ECO:0008006" key="4">
    <source>
        <dbReference type="Google" id="ProtNLM"/>
    </source>
</evidence>
<dbReference type="STRING" id="1276538.A0A1X7RNW5"/>
<evidence type="ECO:0000313" key="2">
    <source>
        <dbReference type="EMBL" id="SMQ49088.1"/>
    </source>
</evidence>
<dbReference type="InterPro" id="IPR035979">
    <property type="entry name" value="RBD_domain_sf"/>
</dbReference>
<evidence type="ECO:0000256" key="1">
    <source>
        <dbReference type="SAM" id="MobiDB-lite"/>
    </source>
</evidence>
<feature type="region of interest" description="Disordered" evidence="1">
    <location>
        <begin position="1"/>
        <end position="96"/>
    </location>
</feature>
<feature type="compositionally biased region" description="Low complexity" evidence="1">
    <location>
        <begin position="72"/>
        <end position="86"/>
    </location>
</feature>
<feature type="compositionally biased region" description="Basic and acidic residues" evidence="1">
    <location>
        <begin position="312"/>
        <end position="329"/>
    </location>
</feature>
<evidence type="ECO:0000313" key="3">
    <source>
        <dbReference type="Proteomes" id="UP000215127"/>
    </source>
</evidence>
<feature type="compositionally biased region" description="Polar residues" evidence="1">
    <location>
        <begin position="288"/>
        <end position="305"/>
    </location>
</feature>